<evidence type="ECO:0000313" key="4">
    <source>
        <dbReference type="Proteomes" id="UP000683360"/>
    </source>
</evidence>
<accession>A0A8S3VA80</accession>
<gene>
    <name evidence="3" type="ORF">MEDL_62751</name>
</gene>
<dbReference type="EMBL" id="CAJPWZ010003074">
    <property type="protein sequence ID" value="CAG2251081.1"/>
    <property type="molecule type" value="Genomic_DNA"/>
</dbReference>
<dbReference type="InterPro" id="IPR036111">
    <property type="entry name" value="Mal/L-sulfo/L-lacto_DH-like_sf"/>
</dbReference>
<organism evidence="3 4">
    <name type="scientific">Mytilus edulis</name>
    <name type="common">Blue mussel</name>
    <dbReference type="NCBI Taxonomy" id="6550"/>
    <lineage>
        <taxon>Eukaryota</taxon>
        <taxon>Metazoa</taxon>
        <taxon>Spiralia</taxon>
        <taxon>Lophotrochozoa</taxon>
        <taxon>Mollusca</taxon>
        <taxon>Bivalvia</taxon>
        <taxon>Autobranchia</taxon>
        <taxon>Pteriomorphia</taxon>
        <taxon>Mytilida</taxon>
        <taxon>Mytiloidea</taxon>
        <taxon>Mytilidae</taxon>
        <taxon>Mytilinae</taxon>
        <taxon>Mytilus</taxon>
    </lineage>
</organism>
<dbReference type="OrthoDB" id="7881616at2759"/>
<dbReference type="Pfam" id="PF02615">
    <property type="entry name" value="Ldh_2"/>
    <property type="match status" value="1"/>
</dbReference>
<keyword evidence="2" id="KW-0560">Oxidoreductase</keyword>
<dbReference type="InterPro" id="IPR003767">
    <property type="entry name" value="Malate/L-lactate_DH-like"/>
</dbReference>
<dbReference type="Gene3D" id="3.30.1370.60">
    <property type="entry name" value="Hypothetical oxidoreductase yiak, domain 2"/>
    <property type="match status" value="1"/>
</dbReference>
<name>A0A8S3VA80_MYTED</name>
<reference evidence="3" key="1">
    <citation type="submission" date="2021-03" db="EMBL/GenBank/DDBJ databases">
        <authorList>
            <person name="Bekaert M."/>
        </authorList>
    </citation>
    <scope>NUCLEOTIDE SEQUENCE</scope>
</reference>
<dbReference type="InterPro" id="IPR043143">
    <property type="entry name" value="Mal/L-sulf/L-lact_DH-like_NADP"/>
</dbReference>
<keyword evidence="4" id="KW-1185">Reference proteome</keyword>
<sequence>MIGRSTERRIFSRIINGLTKFKCKRHSSTESTESWDIVPRKEVKRFIIECMSSVKTRQDHAEKLADNLSTADYRGHYSHGLNRLGSNHYGIAGWYAMKAVDHGLLGLSFTNTSPLEVPTRARKPTLGTNPLSLAVPAKDNDSFVLDMATTTVALGKIELHDRKQISIPDGWGVDSEGKMCNVAKPVIEAGGLMPLGGSEMTGGYKGYGLAMMVEIFCGILAGSDYGPNIRRWKSTERVANLGQCFIAVDQITYVLGQCFIAVDPDCFAPGFIDRMSDLMDTCRNLTPVSIDNSITLTLFLYDTFTQDLCFNGRPYECENGGI</sequence>
<proteinExistence type="inferred from homology"/>
<evidence type="ECO:0000256" key="2">
    <source>
        <dbReference type="ARBA" id="ARBA00023002"/>
    </source>
</evidence>
<dbReference type="InterPro" id="IPR043144">
    <property type="entry name" value="Mal/L-sulf/L-lact_DH-like_ah"/>
</dbReference>
<evidence type="ECO:0000256" key="1">
    <source>
        <dbReference type="ARBA" id="ARBA00006056"/>
    </source>
</evidence>
<dbReference type="Proteomes" id="UP000683360">
    <property type="component" value="Unassembled WGS sequence"/>
</dbReference>
<dbReference type="PANTHER" id="PTHR11091:SF0">
    <property type="entry name" value="MALATE DEHYDROGENASE"/>
    <property type="match status" value="1"/>
</dbReference>
<dbReference type="SUPFAM" id="SSF89733">
    <property type="entry name" value="L-sulfolactate dehydrogenase-like"/>
    <property type="match status" value="1"/>
</dbReference>
<comment type="caution">
    <text evidence="3">The sequence shown here is derived from an EMBL/GenBank/DDBJ whole genome shotgun (WGS) entry which is preliminary data.</text>
</comment>
<evidence type="ECO:0000313" key="3">
    <source>
        <dbReference type="EMBL" id="CAG2251081.1"/>
    </source>
</evidence>
<dbReference type="AlphaFoldDB" id="A0A8S3VA80"/>
<dbReference type="Gene3D" id="1.10.1530.10">
    <property type="match status" value="1"/>
</dbReference>
<dbReference type="GO" id="GO:0016491">
    <property type="term" value="F:oxidoreductase activity"/>
    <property type="evidence" value="ECO:0007669"/>
    <property type="project" value="UniProtKB-KW"/>
</dbReference>
<comment type="similarity">
    <text evidence="1">Belongs to the LDH2/MDH2 oxidoreductase family.</text>
</comment>
<protein>
    <submittedName>
        <fullName evidence="3">Malate dehydrogenase</fullName>
    </submittedName>
</protein>
<dbReference type="PANTHER" id="PTHR11091">
    <property type="entry name" value="OXIDOREDUCTASE-RELATED"/>
    <property type="match status" value="1"/>
</dbReference>